<gene>
    <name evidence="1" type="ORF">GA0061099_100367</name>
</gene>
<protein>
    <submittedName>
        <fullName evidence="1">Uncharacterized protein</fullName>
    </submittedName>
</protein>
<evidence type="ECO:0000313" key="2">
    <source>
        <dbReference type="Proteomes" id="UP000183174"/>
    </source>
</evidence>
<proteinExistence type="predicted"/>
<accession>A0A1C3V2J5</accession>
<dbReference type="EMBL" id="FMAE01000003">
    <property type="protein sequence ID" value="SCB21905.1"/>
    <property type="molecule type" value="Genomic_DNA"/>
</dbReference>
<dbReference type="AlphaFoldDB" id="A0A1C3V2J5"/>
<sequence length="315" mass="34913">MRPAIIKSKKAQIEVFERLHARMKKQFTGHEPDNKYFLRGYKGAEDLAGFGLDFWIEFKWMGVNLWGPPLDGSHGNRNVLGFATYSARSGIGRTAAILARDPEGIALYHDGRVYARDGRARPHRDEPMIQINGRLYYRIAYVDDDHFFDRILEYHFSRLNVDLGAGGGRGGTKGRGTGMDAGPAAGGERSSAVFIAQHNPLTIALWKQLEALGYKKCPCDVVTPDLLVKKNARSVLFEVKPSALSHDLMLACGQVLVYNEHAKADRTVIVSAKAGVSGYGEGLARVMKKNGIAFVPYRKTNDGYIFEGLERILPV</sequence>
<organism evidence="1 2">
    <name type="scientific">Bradyrhizobium yuanmingense</name>
    <dbReference type="NCBI Taxonomy" id="108015"/>
    <lineage>
        <taxon>Bacteria</taxon>
        <taxon>Pseudomonadati</taxon>
        <taxon>Pseudomonadota</taxon>
        <taxon>Alphaproteobacteria</taxon>
        <taxon>Hyphomicrobiales</taxon>
        <taxon>Nitrobacteraceae</taxon>
        <taxon>Bradyrhizobium</taxon>
    </lineage>
</organism>
<name>A0A1C3V2J5_9BRAD</name>
<evidence type="ECO:0000313" key="1">
    <source>
        <dbReference type="EMBL" id="SCB21905.1"/>
    </source>
</evidence>
<dbReference type="RefSeq" id="WP_036020992.1">
    <property type="nucleotide sequence ID" value="NZ_FMAE01000003.1"/>
</dbReference>
<dbReference type="Proteomes" id="UP000183174">
    <property type="component" value="Unassembled WGS sequence"/>
</dbReference>
<reference evidence="1 2" key="1">
    <citation type="submission" date="2016-08" db="EMBL/GenBank/DDBJ databases">
        <authorList>
            <person name="Seilhamer J.J."/>
        </authorList>
    </citation>
    <scope>NUCLEOTIDE SEQUENCE [LARGE SCALE GENOMIC DNA]</scope>
    <source>
        <strain evidence="1 2">CCBAU 10071</strain>
    </source>
</reference>